<dbReference type="EMBL" id="MU853224">
    <property type="protein sequence ID" value="KAK4127864.1"/>
    <property type="molecule type" value="Genomic_DNA"/>
</dbReference>
<reference evidence="1" key="2">
    <citation type="submission" date="2023-05" db="EMBL/GenBank/DDBJ databases">
        <authorList>
            <consortium name="Lawrence Berkeley National Laboratory"/>
            <person name="Steindorff A."/>
            <person name="Hensen N."/>
            <person name="Bonometti L."/>
            <person name="Westerberg I."/>
            <person name="Brannstrom I.O."/>
            <person name="Guillou S."/>
            <person name="Cros-Aarteil S."/>
            <person name="Calhoun S."/>
            <person name="Haridas S."/>
            <person name="Kuo A."/>
            <person name="Mondo S."/>
            <person name="Pangilinan J."/>
            <person name="Riley R."/>
            <person name="Labutti K."/>
            <person name="Andreopoulos B."/>
            <person name="Lipzen A."/>
            <person name="Chen C."/>
            <person name="Yanf M."/>
            <person name="Daum C."/>
            <person name="Ng V."/>
            <person name="Clum A."/>
            <person name="Ohm R."/>
            <person name="Martin F."/>
            <person name="Silar P."/>
            <person name="Natvig D."/>
            <person name="Lalanne C."/>
            <person name="Gautier V."/>
            <person name="Ament-Velasquez S.L."/>
            <person name="Kruys A."/>
            <person name="Hutchinson M.I."/>
            <person name="Powell A.J."/>
            <person name="Barry K."/>
            <person name="Miller A.N."/>
            <person name="Grigoriev I.V."/>
            <person name="Debuchy R."/>
            <person name="Gladieux P."/>
            <person name="Thoren M.H."/>
            <person name="Johannesson H."/>
        </authorList>
    </citation>
    <scope>NUCLEOTIDE SEQUENCE</scope>
    <source>
        <strain evidence="1">CBS 731.68</strain>
    </source>
</reference>
<proteinExistence type="predicted"/>
<evidence type="ECO:0000313" key="1">
    <source>
        <dbReference type="EMBL" id="KAK4127864.1"/>
    </source>
</evidence>
<name>A0AAN6U7U6_9PEZI</name>
<dbReference type="GeneID" id="87823095"/>
<evidence type="ECO:0000313" key="2">
    <source>
        <dbReference type="Proteomes" id="UP001302602"/>
    </source>
</evidence>
<keyword evidence="2" id="KW-1185">Reference proteome</keyword>
<reference evidence="1" key="1">
    <citation type="journal article" date="2023" name="Mol. Phylogenet. Evol.">
        <title>Genome-scale phylogeny and comparative genomics of the fungal order Sordariales.</title>
        <authorList>
            <person name="Hensen N."/>
            <person name="Bonometti L."/>
            <person name="Westerberg I."/>
            <person name="Brannstrom I.O."/>
            <person name="Guillou S."/>
            <person name="Cros-Aarteil S."/>
            <person name="Calhoun S."/>
            <person name="Haridas S."/>
            <person name="Kuo A."/>
            <person name="Mondo S."/>
            <person name="Pangilinan J."/>
            <person name="Riley R."/>
            <person name="LaButti K."/>
            <person name="Andreopoulos B."/>
            <person name="Lipzen A."/>
            <person name="Chen C."/>
            <person name="Yan M."/>
            <person name="Daum C."/>
            <person name="Ng V."/>
            <person name="Clum A."/>
            <person name="Steindorff A."/>
            <person name="Ohm R.A."/>
            <person name="Martin F."/>
            <person name="Silar P."/>
            <person name="Natvig D.O."/>
            <person name="Lalanne C."/>
            <person name="Gautier V."/>
            <person name="Ament-Velasquez S.L."/>
            <person name="Kruys A."/>
            <person name="Hutchinson M.I."/>
            <person name="Powell A.J."/>
            <person name="Barry K."/>
            <person name="Miller A.N."/>
            <person name="Grigoriev I.V."/>
            <person name="Debuchy R."/>
            <person name="Gladieux P."/>
            <person name="Hiltunen Thoren M."/>
            <person name="Johannesson H."/>
        </authorList>
    </citation>
    <scope>NUCLEOTIDE SEQUENCE</scope>
    <source>
        <strain evidence="1">CBS 731.68</strain>
    </source>
</reference>
<organism evidence="1 2">
    <name type="scientific">Parathielavia appendiculata</name>
    <dbReference type="NCBI Taxonomy" id="2587402"/>
    <lineage>
        <taxon>Eukaryota</taxon>
        <taxon>Fungi</taxon>
        <taxon>Dikarya</taxon>
        <taxon>Ascomycota</taxon>
        <taxon>Pezizomycotina</taxon>
        <taxon>Sordariomycetes</taxon>
        <taxon>Sordariomycetidae</taxon>
        <taxon>Sordariales</taxon>
        <taxon>Chaetomiaceae</taxon>
        <taxon>Parathielavia</taxon>
    </lineage>
</organism>
<dbReference type="RefSeq" id="XP_062651635.1">
    <property type="nucleotide sequence ID" value="XM_062786329.1"/>
</dbReference>
<dbReference type="Proteomes" id="UP001302602">
    <property type="component" value="Unassembled WGS sequence"/>
</dbReference>
<accession>A0AAN6U7U6</accession>
<gene>
    <name evidence="1" type="ORF">N657DRAFT_232622</name>
</gene>
<comment type="caution">
    <text evidence="1">The sequence shown here is derived from an EMBL/GenBank/DDBJ whole genome shotgun (WGS) entry which is preliminary data.</text>
</comment>
<sequence>MMAMQRVAIQSQTGCHREMHNQGGVPQPWVDIVRDDWPIIFSFASWRLLKHARLCELCCWTAHWLQCRACMSVAVGELTVVLRDDSTPREPAGTLMGPVGGNAVYIPAVIRVGSVCEGVHDEIRLPDSQHGLLSSTAMQSIRGAQTLRGKGQRWSVDWQPSSTWFYNFGCQTQASSYPLLSLWSPWIT</sequence>
<dbReference type="AlphaFoldDB" id="A0AAN6U7U6"/>
<protein>
    <submittedName>
        <fullName evidence="1">Uncharacterized protein</fullName>
    </submittedName>
</protein>